<name>A0A378WH68_9NEIS</name>
<dbReference type="OrthoDB" id="8779161at2"/>
<evidence type="ECO:0000313" key="2">
    <source>
        <dbReference type="Proteomes" id="UP000254055"/>
    </source>
</evidence>
<dbReference type="AlphaFoldDB" id="A0A378WH68"/>
<evidence type="ECO:0000313" key="1">
    <source>
        <dbReference type="EMBL" id="SUA36065.1"/>
    </source>
</evidence>
<dbReference type="EMBL" id="UGRS01000001">
    <property type="protein sequence ID" value="SUA36065.1"/>
    <property type="molecule type" value="Genomic_DNA"/>
</dbReference>
<dbReference type="SUPFAM" id="SSF52833">
    <property type="entry name" value="Thioredoxin-like"/>
    <property type="match status" value="1"/>
</dbReference>
<dbReference type="InterPro" id="IPR036249">
    <property type="entry name" value="Thioredoxin-like_sf"/>
</dbReference>
<dbReference type="Proteomes" id="UP000254055">
    <property type="component" value="Unassembled WGS sequence"/>
</dbReference>
<dbReference type="InterPro" id="IPR008554">
    <property type="entry name" value="Glutaredoxin-like"/>
</dbReference>
<dbReference type="Gene3D" id="3.40.30.10">
    <property type="entry name" value="Glutaredoxin"/>
    <property type="match status" value="1"/>
</dbReference>
<gene>
    <name evidence="1" type="ORF">NCTC12229_00477</name>
</gene>
<proteinExistence type="predicted"/>
<dbReference type="Pfam" id="PF05768">
    <property type="entry name" value="Glrx-like"/>
    <property type="match status" value="1"/>
</dbReference>
<organism evidence="1 2">
    <name type="scientific">Neisseria zoodegmatis</name>
    <dbReference type="NCBI Taxonomy" id="326523"/>
    <lineage>
        <taxon>Bacteria</taxon>
        <taxon>Pseudomonadati</taxon>
        <taxon>Pseudomonadota</taxon>
        <taxon>Betaproteobacteria</taxon>
        <taxon>Neisseriales</taxon>
        <taxon>Neisseriaceae</taxon>
        <taxon>Neisseria</taxon>
    </lineage>
</organism>
<accession>A0A378WH68</accession>
<protein>
    <submittedName>
        <fullName evidence="1">Thioredoxin</fullName>
    </submittedName>
</protein>
<dbReference type="RefSeq" id="WP_115133392.1">
    <property type="nucleotide sequence ID" value="NZ_UGRS01000001.1"/>
</dbReference>
<sequence>MRPSEKVQQPQWKLTLMLREYCSLCHKMRDALQPFQAEYGFALDVVDVDDDPVLEEKYNELVPVLLDGDVEICHWFLDETKLRAHLDAKAV</sequence>
<reference evidence="1 2" key="1">
    <citation type="submission" date="2018-06" db="EMBL/GenBank/DDBJ databases">
        <authorList>
            <consortium name="Pathogen Informatics"/>
            <person name="Doyle S."/>
        </authorList>
    </citation>
    <scope>NUCLEOTIDE SEQUENCE [LARGE SCALE GENOMIC DNA]</scope>
    <source>
        <strain evidence="1 2">NCTC12229</strain>
    </source>
</reference>